<feature type="domain" description="TM2" evidence="6">
    <location>
        <begin position="4"/>
        <end position="50"/>
    </location>
</feature>
<dbReference type="InterPro" id="IPR007829">
    <property type="entry name" value="TM2"/>
</dbReference>
<protein>
    <recommendedName>
        <fullName evidence="6">TM2 domain-containing protein</fullName>
    </recommendedName>
</protein>
<keyword evidence="8" id="KW-1185">Reference proteome</keyword>
<dbReference type="AlphaFoldDB" id="A0A1U7N1U5"/>
<evidence type="ECO:0000256" key="3">
    <source>
        <dbReference type="ARBA" id="ARBA00022989"/>
    </source>
</evidence>
<keyword evidence="2 5" id="KW-0812">Transmembrane</keyword>
<proteinExistence type="predicted"/>
<evidence type="ECO:0000313" key="8">
    <source>
        <dbReference type="Proteomes" id="UP000186657"/>
    </source>
</evidence>
<gene>
    <name evidence="7" type="ORF">BJP37_13710</name>
</gene>
<evidence type="ECO:0000256" key="4">
    <source>
        <dbReference type="ARBA" id="ARBA00023136"/>
    </source>
</evidence>
<dbReference type="Proteomes" id="UP000186657">
    <property type="component" value="Unassembled WGS sequence"/>
</dbReference>
<evidence type="ECO:0000256" key="2">
    <source>
        <dbReference type="ARBA" id="ARBA00022692"/>
    </source>
</evidence>
<dbReference type="RefSeq" id="WP_075899697.1">
    <property type="nucleotide sequence ID" value="NZ_MKZS01000001.1"/>
</dbReference>
<sequence length="161" mass="17880">MRKTEIAYLLWLTCLLGFFGVHRFYTGKYVSGTIWLFTFGFFGFGQLVDLAMIPGMVEEKNLKYRTLYGGAQPNNQVTPQVVVNVADVIAPSADNQKVKNDTQLILQVAKDNGGNISVADCVLATGKPVEEIKEMLNTMCKQELIMVDNHPDTGAIIYKVI</sequence>
<organism evidence="7 8">
    <name type="scientific">Moorena bouillonii PNG</name>
    <dbReference type="NCBI Taxonomy" id="568701"/>
    <lineage>
        <taxon>Bacteria</taxon>
        <taxon>Bacillati</taxon>
        <taxon>Cyanobacteriota</taxon>
        <taxon>Cyanophyceae</taxon>
        <taxon>Coleofasciculales</taxon>
        <taxon>Coleofasciculaceae</taxon>
        <taxon>Moorena</taxon>
    </lineage>
</organism>
<comment type="caution">
    <text evidence="7">The sequence shown here is derived from an EMBL/GenBank/DDBJ whole genome shotgun (WGS) entry which is preliminary data.</text>
</comment>
<name>A0A1U7N1U5_9CYAN</name>
<dbReference type="InterPro" id="IPR050932">
    <property type="entry name" value="TM2D1-3-like"/>
</dbReference>
<keyword evidence="4 5" id="KW-0472">Membrane</keyword>
<dbReference type="Pfam" id="PF05154">
    <property type="entry name" value="TM2"/>
    <property type="match status" value="1"/>
</dbReference>
<dbReference type="PANTHER" id="PTHR21016">
    <property type="entry name" value="BETA-AMYLOID BINDING PROTEIN-RELATED"/>
    <property type="match status" value="1"/>
</dbReference>
<keyword evidence="3 5" id="KW-1133">Transmembrane helix</keyword>
<evidence type="ECO:0000256" key="5">
    <source>
        <dbReference type="SAM" id="Phobius"/>
    </source>
</evidence>
<feature type="transmembrane region" description="Helical" evidence="5">
    <location>
        <begin position="33"/>
        <end position="57"/>
    </location>
</feature>
<dbReference type="EMBL" id="MKZS01000001">
    <property type="protein sequence ID" value="OLT59919.1"/>
    <property type="molecule type" value="Genomic_DNA"/>
</dbReference>
<dbReference type="PANTHER" id="PTHR21016:SF25">
    <property type="entry name" value="TM2 DOMAIN-CONTAINING PROTEIN DDB_G0277895-RELATED"/>
    <property type="match status" value="1"/>
</dbReference>
<evidence type="ECO:0000256" key="1">
    <source>
        <dbReference type="ARBA" id="ARBA00004141"/>
    </source>
</evidence>
<comment type="subcellular location">
    <subcellularLocation>
        <location evidence="1">Membrane</location>
        <topology evidence="1">Multi-pass membrane protein</topology>
    </subcellularLocation>
</comment>
<reference evidence="7 8" key="1">
    <citation type="submission" date="2016-10" db="EMBL/GenBank/DDBJ databases">
        <title>Comparative genomics uncovers the prolific and rare metabolic potential of the cyanobacterial genus Moorea.</title>
        <authorList>
            <person name="Leao T."/>
            <person name="Castelao G."/>
            <person name="Korobeynikov A."/>
            <person name="Monroe E.A."/>
            <person name="Podell S."/>
            <person name="Glukhov E."/>
            <person name="Allen E."/>
            <person name="Gerwick W.H."/>
            <person name="Gerwick L."/>
        </authorList>
    </citation>
    <scope>NUCLEOTIDE SEQUENCE [LARGE SCALE GENOMIC DNA]</scope>
    <source>
        <strain evidence="7 8">PNG5-198</strain>
    </source>
</reference>
<dbReference type="GO" id="GO:0016020">
    <property type="term" value="C:membrane"/>
    <property type="evidence" value="ECO:0007669"/>
    <property type="project" value="UniProtKB-SubCell"/>
</dbReference>
<dbReference type="Gene3D" id="1.10.10.10">
    <property type="entry name" value="Winged helix-like DNA-binding domain superfamily/Winged helix DNA-binding domain"/>
    <property type="match status" value="1"/>
</dbReference>
<evidence type="ECO:0000259" key="6">
    <source>
        <dbReference type="Pfam" id="PF05154"/>
    </source>
</evidence>
<evidence type="ECO:0000313" key="7">
    <source>
        <dbReference type="EMBL" id="OLT59919.1"/>
    </source>
</evidence>
<accession>A0A1U7N1U5</accession>
<dbReference type="InterPro" id="IPR036388">
    <property type="entry name" value="WH-like_DNA-bd_sf"/>
</dbReference>